<sequence length="274" mass="30222">MDQAGSDGSAGDDLLAYCACCEQRNCHGGHAAVTRSLWRVPRRCNCRPRFSLHCRLYLLFPPVCAASKCCARLLSFDLSEVCAPLRPPVVAAARAACTTNRLEYDGHAYAYDVRHGRQLDTACNTSHYVSTLAQFHKERKARCSLLESAPEKAERRGEERRADGLADVEDRKTIQVKRDMAVEGFREAGSLLAWTIYLPKEESDLHCAHECARDFVEDDKCHRRTASLDLPAAKNGVKEGTHKHEVVESSHSCMAVFGRVIPCVEAAGEGVAGC</sequence>
<dbReference type="AlphaFoldDB" id="F9WNE4"/>
<accession>F9WNE4</accession>
<gene>
    <name evidence="1" type="ORF">TvY486_0017720</name>
</gene>
<dbReference type="VEuPathDB" id="TriTrypDB:TvY486_0017720"/>
<protein>
    <submittedName>
        <fullName evidence="1">Uncharacterized protein</fullName>
    </submittedName>
</protein>
<organism evidence="1 2">
    <name type="scientific">Trypanosoma vivax (strain Y486)</name>
    <dbReference type="NCBI Taxonomy" id="1055687"/>
    <lineage>
        <taxon>Eukaryota</taxon>
        <taxon>Discoba</taxon>
        <taxon>Euglenozoa</taxon>
        <taxon>Kinetoplastea</taxon>
        <taxon>Metakinetoplastina</taxon>
        <taxon>Trypanosomatida</taxon>
        <taxon>Trypanosomatidae</taxon>
        <taxon>Trypanosoma</taxon>
        <taxon>Duttonella</taxon>
    </lineage>
</organism>
<dbReference type="EMBL" id="CAEX01002516">
    <property type="protein sequence ID" value="CCD19062.1"/>
    <property type="molecule type" value="Genomic_DNA"/>
</dbReference>
<proteinExistence type="predicted"/>
<name>F9WNE4_TRYVY</name>
<reference evidence="1 2" key="1">
    <citation type="journal article" date="2012" name="Proc. Natl. Acad. Sci. U.S.A.">
        <title>Antigenic diversity is generated by distinct evolutionary mechanisms in African trypanosome species.</title>
        <authorList>
            <person name="Jackson A.P."/>
            <person name="Berry A."/>
            <person name="Aslett M."/>
            <person name="Allison H.C."/>
            <person name="Burton P."/>
            <person name="Vavrova-Anderson J."/>
            <person name="Brown R."/>
            <person name="Browne H."/>
            <person name="Corton N."/>
            <person name="Hauser H."/>
            <person name="Gamble J."/>
            <person name="Gilderthorp R."/>
            <person name="Marcello L."/>
            <person name="McQuillan J."/>
            <person name="Otto T.D."/>
            <person name="Quail M.A."/>
            <person name="Sanders M.J."/>
            <person name="van Tonder A."/>
            <person name="Ginger M.L."/>
            <person name="Field M.C."/>
            <person name="Barry J.D."/>
            <person name="Hertz-Fowler C."/>
            <person name="Berriman M."/>
        </authorList>
    </citation>
    <scope>NUCLEOTIDE SEQUENCE</scope>
    <source>
        <strain evidence="1 2">Y486</strain>
    </source>
</reference>
<evidence type="ECO:0000313" key="2">
    <source>
        <dbReference type="Proteomes" id="UP000009027"/>
    </source>
</evidence>
<evidence type="ECO:0000313" key="1">
    <source>
        <dbReference type="EMBL" id="CCD19062.1"/>
    </source>
</evidence>
<dbReference type="Proteomes" id="UP000009027">
    <property type="component" value="Unassembled WGS sequence"/>
</dbReference>
<keyword evidence="2" id="KW-1185">Reference proteome</keyword>